<gene>
    <name evidence="9" type="ORF">Tsubulata_007214</name>
</gene>
<keyword evidence="7" id="KW-0063">Aspartyl esterase</keyword>
<dbReference type="GO" id="GO:0042545">
    <property type="term" value="P:cell wall modification"/>
    <property type="evidence" value="ECO:0007669"/>
    <property type="project" value="InterPro"/>
</dbReference>
<sequence>MAVTISRIAILKVQWGYGQSIYEDCTIHVNTTSTAGVGFITAQGALTPNKPTGFVFLSGSIEGKGSVYLGRAYKPYARVIFSNTQMANIIKPEGWEAWNAAGKEYNFFAFQIMN</sequence>
<comment type="caution">
    <text evidence="9">The sequence shown here is derived from an EMBL/GenBank/DDBJ whole genome shotgun (WGS) entry which is preliminary data.</text>
</comment>
<evidence type="ECO:0000313" key="9">
    <source>
        <dbReference type="EMBL" id="KAJ4824901.1"/>
    </source>
</evidence>
<evidence type="ECO:0000256" key="5">
    <source>
        <dbReference type="ARBA" id="ARBA00022512"/>
    </source>
</evidence>
<proteinExistence type="inferred from homology"/>
<comment type="subcellular location">
    <subcellularLocation>
        <location evidence="1">Secreted</location>
        <location evidence="1">Cell wall</location>
    </subcellularLocation>
</comment>
<evidence type="ECO:0000256" key="4">
    <source>
        <dbReference type="ARBA" id="ARBA00013229"/>
    </source>
</evidence>
<keyword evidence="5" id="KW-0964">Secreted</keyword>
<organism evidence="9 10">
    <name type="scientific">Turnera subulata</name>
    <dbReference type="NCBI Taxonomy" id="218843"/>
    <lineage>
        <taxon>Eukaryota</taxon>
        <taxon>Viridiplantae</taxon>
        <taxon>Streptophyta</taxon>
        <taxon>Embryophyta</taxon>
        <taxon>Tracheophyta</taxon>
        <taxon>Spermatophyta</taxon>
        <taxon>Magnoliopsida</taxon>
        <taxon>eudicotyledons</taxon>
        <taxon>Gunneridae</taxon>
        <taxon>Pentapetalae</taxon>
        <taxon>rosids</taxon>
        <taxon>fabids</taxon>
        <taxon>Malpighiales</taxon>
        <taxon>Passifloraceae</taxon>
        <taxon>Turnera</taxon>
    </lineage>
</organism>
<evidence type="ECO:0000256" key="1">
    <source>
        <dbReference type="ARBA" id="ARBA00004191"/>
    </source>
</evidence>
<name>A0A9Q0F739_9ROSI</name>
<dbReference type="InterPro" id="IPR000070">
    <property type="entry name" value="Pectinesterase_cat"/>
</dbReference>
<comment type="similarity">
    <text evidence="3">Belongs to the pectinesterase family.</text>
</comment>
<feature type="domain" description="Pectinesterase catalytic" evidence="8">
    <location>
        <begin position="15"/>
        <end position="101"/>
    </location>
</feature>
<dbReference type="Gene3D" id="2.160.20.10">
    <property type="entry name" value="Single-stranded right-handed beta-helix, Pectin lyase-like"/>
    <property type="match status" value="1"/>
</dbReference>
<evidence type="ECO:0000256" key="3">
    <source>
        <dbReference type="ARBA" id="ARBA00008891"/>
    </source>
</evidence>
<dbReference type="EC" id="3.1.1.11" evidence="4"/>
<dbReference type="GO" id="GO:0030599">
    <property type="term" value="F:pectinesterase activity"/>
    <property type="evidence" value="ECO:0007669"/>
    <property type="project" value="UniProtKB-EC"/>
</dbReference>
<accession>A0A9Q0F739</accession>
<dbReference type="PANTHER" id="PTHR31321">
    <property type="entry name" value="ACYL-COA THIOESTER HYDROLASE YBHC-RELATED"/>
    <property type="match status" value="1"/>
</dbReference>
<comment type="pathway">
    <text evidence="2">Glycan metabolism; pectin degradation; 2-dehydro-3-deoxy-D-gluconate from pectin: step 1/5.</text>
</comment>
<protein>
    <recommendedName>
        <fullName evidence="4">pectinesterase</fullName>
        <ecNumber evidence="4">3.1.1.11</ecNumber>
    </recommendedName>
</protein>
<dbReference type="OrthoDB" id="2019149at2759"/>
<feature type="non-terminal residue" evidence="9">
    <location>
        <position position="114"/>
    </location>
</feature>
<dbReference type="InterPro" id="IPR012334">
    <property type="entry name" value="Pectin_lyas_fold"/>
</dbReference>
<dbReference type="SUPFAM" id="SSF51126">
    <property type="entry name" value="Pectin lyase-like"/>
    <property type="match status" value="1"/>
</dbReference>
<evidence type="ECO:0000256" key="7">
    <source>
        <dbReference type="ARBA" id="ARBA00023085"/>
    </source>
</evidence>
<dbReference type="Pfam" id="PF01095">
    <property type="entry name" value="Pectinesterase"/>
    <property type="match status" value="1"/>
</dbReference>
<dbReference type="PANTHER" id="PTHR31321:SF134">
    <property type="entry name" value="PECTINESTERASE"/>
    <property type="match status" value="1"/>
</dbReference>
<keyword evidence="5" id="KW-0134">Cell wall</keyword>
<dbReference type="EMBL" id="JAKUCV010007068">
    <property type="protein sequence ID" value="KAJ4824901.1"/>
    <property type="molecule type" value="Genomic_DNA"/>
</dbReference>
<evidence type="ECO:0000256" key="2">
    <source>
        <dbReference type="ARBA" id="ARBA00005184"/>
    </source>
</evidence>
<evidence type="ECO:0000256" key="6">
    <source>
        <dbReference type="ARBA" id="ARBA00022801"/>
    </source>
</evidence>
<dbReference type="AlphaFoldDB" id="A0A9Q0F739"/>
<reference evidence="9" key="2">
    <citation type="journal article" date="2023" name="Plants (Basel)">
        <title>Annotation of the Turnera subulata (Passifloraceae) Draft Genome Reveals the S-Locus Evolved after the Divergence of Turneroideae from Passifloroideae in a Stepwise Manner.</title>
        <authorList>
            <person name="Henning P.M."/>
            <person name="Roalson E.H."/>
            <person name="Mir W."/>
            <person name="McCubbin A.G."/>
            <person name="Shore J.S."/>
        </authorList>
    </citation>
    <scope>NUCLEOTIDE SEQUENCE</scope>
    <source>
        <strain evidence="9">F60SS</strain>
    </source>
</reference>
<evidence type="ECO:0000313" key="10">
    <source>
        <dbReference type="Proteomes" id="UP001141552"/>
    </source>
</evidence>
<keyword evidence="10" id="KW-1185">Reference proteome</keyword>
<dbReference type="Proteomes" id="UP001141552">
    <property type="component" value="Unassembled WGS sequence"/>
</dbReference>
<reference evidence="9" key="1">
    <citation type="submission" date="2022-02" db="EMBL/GenBank/DDBJ databases">
        <authorList>
            <person name="Henning P.M."/>
            <person name="McCubbin A.G."/>
            <person name="Shore J.S."/>
        </authorList>
    </citation>
    <scope>NUCLEOTIDE SEQUENCE</scope>
    <source>
        <strain evidence="9">F60SS</strain>
        <tissue evidence="9">Leaves</tissue>
    </source>
</reference>
<evidence type="ECO:0000259" key="8">
    <source>
        <dbReference type="Pfam" id="PF01095"/>
    </source>
</evidence>
<dbReference type="InterPro" id="IPR011050">
    <property type="entry name" value="Pectin_lyase_fold/virulence"/>
</dbReference>
<keyword evidence="6" id="KW-0378">Hydrolase</keyword>
<dbReference type="GO" id="GO:0045490">
    <property type="term" value="P:pectin catabolic process"/>
    <property type="evidence" value="ECO:0007669"/>
    <property type="project" value="TreeGrafter"/>
</dbReference>